<evidence type="ECO:0000256" key="1">
    <source>
        <dbReference type="ARBA" id="ARBA00004123"/>
    </source>
</evidence>
<dbReference type="PANTHER" id="PTHR10015">
    <property type="entry name" value="HEAT SHOCK TRANSCRIPTION FACTOR"/>
    <property type="match status" value="1"/>
</dbReference>
<keyword evidence="3" id="KW-0238">DNA-binding</keyword>
<evidence type="ECO:0000256" key="4">
    <source>
        <dbReference type="ARBA" id="ARBA00023242"/>
    </source>
</evidence>
<dbReference type="Pfam" id="PF00447">
    <property type="entry name" value="HSF_DNA-bind"/>
    <property type="match status" value="1"/>
</dbReference>
<reference evidence="7" key="1">
    <citation type="journal article" date="2014" name="Nat. Commun.">
        <title>The emerging biofuel crop Camelina sativa retains a highly undifferentiated hexaploid genome structure.</title>
        <authorList>
            <person name="Kagale S."/>
            <person name="Koh C."/>
            <person name="Nixon J."/>
            <person name="Bollina V."/>
            <person name="Clarke W.E."/>
            <person name="Tuteja R."/>
            <person name="Spillane C."/>
            <person name="Robinson S.J."/>
            <person name="Links M.G."/>
            <person name="Clarke C."/>
            <person name="Higgins E.E."/>
            <person name="Huebert T."/>
            <person name="Sharpe A.G."/>
            <person name="Parkin I.A."/>
        </authorList>
    </citation>
    <scope>NUCLEOTIDE SEQUENCE [LARGE SCALE GENOMIC DNA]</scope>
    <source>
        <strain evidence="7">cv. DH55</strain>
    </source>
</reference>
<dbReference type="InterPro" id="IPR036388">
    <property type="entry name" value="WH-like_DNA-bd_sf"/>
</dbReference>
<dbReference type="SUPFAM" id="SSF46785">
    <property type="entry name" value="Winged helix' DNA-binding domain"/>
    <property type="match status" value="1"/>
</dbReference>
<feature type="domain" description="HSF-type DNA-binding" evidence="6">
    <location>
        <begin position="9"/>
        <end position="107"/>
    </location>
</feature>
<dbReference type="InterPro" id="IPR036390">
    <property type="entry name" value="WH_DNA-bd_sf"/>
</dbReference>
<keyword evidence="4" id="KW-0539">Nucleus</keyword>
<evidence type="ECO:0000256" key="2">
    <source>
        <dbReference type="ARBA" id="ARBA00023016"/>
    </source>
</evidence>
<dbReference type="PANTHER" id="PTHR10015:SF384">
    <property type="entry name" value="DNA-BINDING PROTEIN-RELATED"/>
    <property type="match status" value="1"/>
</dbReference>
<dbReference type="GeneID" id="104723082"/>
<comment type="subcellular location">
    <subcellularLocation>
        <location evidence="1">Nucleus</location>
    </subcellularLocation>
</comment>
<organism evidence="7 8">
    <name type="scientific">Camelina sativa</name>
    <name type="common">False flax</name>
    <name type="synonym">Myagrum sativum</name>
    <dbReference type="NCBI Taxonomy" id="90675"/>
    <lineage>
        <taxon>Eukaryota</taxon>
        <taxon>Viridiplantae</taxon>
        <taxon>Streptophyta</taxon>
        <taxon>Embryophyta</taxon>
        <taxon>Tracheophyta</taxon>
        <taxon>Spermatophyta</taxon>
        <taxon>Magnoliopsida</taxon>
        <taxon>eudicotyledons</taxon>
        <taxon>Gunneridae</taxon>
        <taxon>Pentapetalae</taxon>
        <taxon>rosids</taxon>
        <taxon>malvids</taxon>
        <taxon>Brassicales</taxon>
        <taxon>Brassicaceae</taxon>
        <taxon>Camelineae</taxon>
        <taxon>Camelina</taxon>
    </lineage>
</organism>
<name>A0ABM0UDS4_CAMSA</name>
<dbReference type="SMART" id="SM00415">
    <property type="entry name" value="HSF"/>
    <property type="match status" value="1"/>
</dbReference>
<protein>
    <submittedName>
        <fullName evidence="8">Heat stress transcription factor A-4b-like</fullName>
    </submittedName>
</protein>
<dbReference type="Gene3D" id="1.10.10.10">
    <property type="entry name" value="Winged helix-like DNA-binding domain superfamily/Winged helix DNA-binding domain"/>
    <property type="match status" value="1"/>
</dbReference>
<proteinExistence type="inferred from homology"/>
<dbReference type="InterPro" id="IPR000232">
    <property type="entry name" value="HSF_DNA-bd"/>
</dbReference>
<keyword evidence="2" id="KW-0346">Stress response</keyword>
<dbReference type="PRINTS" id="PR00056">
    <property type="entry name" value="HSFDOMAIN"/>
</dbReference>
<dbReference type="RefSeq" id="XP_010439679.1">
    <property type="nucleotide sequence ID" value="XM_010441377.2"/>
</dbReference>
<evidence type="ECO:0000313" key="7">
    <source>
        <dbReference type="Proteomes" id="UP000694864"/>
    </source>
</evidence>
<evidence type="ECO:0000313" key="8">
    <source>
        <dbReference type="RefSeq" id="XP_010439679.1"/>
    </source>
</evidence>
<comment type="similarity">
    <text evidence="5">Belongs to the HSF family.</text>
</comment>
<evidence type="ECO:0000259" key="6">
    <source>
        <dbReference type="SMART" id="SM00415"/>
    </source>
</evidence>
<sequence>MAEKYPNGVMGSFYVDIYELVEDPSSDPLISWSKRNNGFVMCSQEERIRSKILLPFYCDKLSEFLSELSYYGFRRVKTKAGSGVVLEFRNEDFVKGQPERLKDMMIKASRKRRAKSRAQQAAKDAVDRLQLQRLRI</sequence>
<evidence type="ECO:0000256" key="3">
    <source>
        <dbReference type="ARBA" id="ARBA00023125"/>
    </source>
</evidence>
<reference evidence="8" key="2">
    <citation type="submission" date="2025-08" db="UniProtKB">
        <authorList>
            <consortium name="RefSeq"/>
        </authorList>
    </citation>
    <scope>IDENTIFICATION</scope>
    <source>
        <tissue evidence="8">Leaf</tissue>
    </source>
</reference>
<accession>A0ABM0UDS4</accession>
<dbReference type="Proteomes" id="UP000694864">
    <property type="component" value="Chromosome 11"/>
</dbReference>
<keyword evidence="7" id="KW-1185">Reference proteome</keyword>
<evidence type="ECO:0000256" key="5">
    <source>
        <dbReference type="RuleBase" id="RU004020"/>
    </source>
</evidence>
<gene>
    <name evidence="8" type="primary">LOC104723082</name>
</gene>